<feature type="transmembrane region" description="Helical" evidence="7">
    <location>
        <begin position="203"/>
        <end position="225"/>
    </location>
</feature>
<comment type="subcellular location">
    <subcellularLocation>
        <location evidence="1 7">Endoplasmic reticulum membrane</location>
        <topology evidence="1 7">Multi-pass membrane protein</topology>
    </subcellularLocation>
</comment>
<feature type="transmembrane region" description="Helical" evidence="7">
    <location>
        <begin position="132"/>
        <end position="153"/>
    </location>
</feature>
<dbReference type="HOGENOM" id="CLU_760753_0_0_1"/>
<comment type="function">
    <text evidence="7">May be involved in the degradation of misfolded endoplasmic reticulum (ER) luminal proteins.</text>
</comment>
<evidence type="ECO:0000256" key="7">
    <source>
        <dbReference type="RuleBase" id="RU363059"/>
    </source>
</evidence>
<protein>
    <recommendedName>
        <fullName evidence="7">Derlin</fullName>
    </recommendedName>
</protein>
<dbReference type="OMA" id="PDCLWFT"/>
<dbReference type="FunCoup" id="G3AIB0">
    <property type="interactions" value="487"/>
</dbReference>
<dbReference type="GeneID" id="18872741"/>
<sequence>MSNTIVENIKSIPPVTRFFTIASIFACLIMSTLGTQASFHRLFINYYTIIYDYDTIIRPVLSNANAKYYQIVYAVLEFAAQVYKFGTSLFIPAGINDSTNRIQAIFDIYFFYTFSNHLEGYEGKFKGNFPDYLWYIIICGTLTHIITIIYTVFYTEIFFPHEILLGCVTYTWSRCFKNATINLLGIVPIKAYYLPLGNLFVKLILSGPHAMISTLMGIVVGYLYLCIQSNTLPIYNLFPGAYGTPGPNKKREGSRLGVTHIDQPTRGSTYDFIGDSIYDKGYLKAPEVLYKWLSYPVESSFRSTAFTDFKGNTLNGRATDATVRRASAAQEVASGSSSGYSWFGNNGTSGASFKGKGHRLGG</sequence>
<evidence type="ECO:0000313" key="9">
    <source>
        <dbReference type="Proteomes" id="UP000000709"/>
    </source>
</evidence>
<dbReference type="EMBL" id="GL996500">
    <property type="protein sequence ID" value="EGW33679.1"/>
    <property type="molecule type" value="Genomic_DNA"/>
</dbReference>
<dbReference type="PANTHER" id="PTHR11009">
    <property type="entry name" value="DER1-LIKE PROTEIN, DERLIN"/>
    <property type="match status" value="1"/>
</dbReference>
<dbReference type="Pfam" id="PF04511">
    <property type="entry name" value="DER1"/>
    <property type="match status" value="1"/>
</dbReference>
<keyword evidence="3 7" id="KW-0812">Transmembrane</keyword>
<dbReference type="InterPro" id="IPR035952">
    <property type="entry name" value="Rhomboid-like_sf"/>
</dbReference>
<gene>
    <name evidence="8" type="ORF">SPAPADRAFT_59048</name>
</gene>
<dbReference type="SUPFAM" id="SSF144091">
    <property type="entry name" value="Rhomboid-like"/>
    <property type="match status" value="1"/>
</dbReference>
<evidence type="ECO:0000313" key="8">
    <source>
        <dbReference type="EMBL" id="EGW33679.1"/>
    </source>
</evidence>
<reference evidence="8 9" key="1">
    <citation type="journal article" date="2011" name="Proc. Natl. Acad. Sci. U.S.A.">
        <title>Comparative genomics of xylose-fermenting fungi for enhanced biofuel production.</title>
        <authorList>
            <person name="Wohlbach D.J."/>
            <person name="Kuo A."/>
            <person name="Sato T.K."/>
            <person name="Potts K.M."/>
            <person name="Salamov A.A."/>
            <person name="LaButti K.M."/>
            <person name="Sun H."/>
            <person name="Clum A."/>
            <person name="Pangilinan J.L."/>
            <person name="Lindquist E.A."/>
            <person name="Lucas S."/>
            <person name="Lapidus A."/>
            <person name="Jin M."/>
            <person name="Gunawan C."/>
            <person name="Balan V."/>
            <person name="Dale B.E."/>
            <person name="Jeffries T.W."/>
            <person name="Zinkel R."/>
            <person name="Barry K.W."/>
            <person name="Grigoriev I.V."/>
            <person name="Gasch A.P."/>
        </authorList>
    </citation>
    <scope>NUCLEOTIDE SEQUENCE [LARGE SCALE GENOMIC DNA]</scope>
    <source>
        <strain evidence="9">NRRL Y-27907 / 11-Y1</strain>
    </source>
</reference>
<evidence type="ECO:0000256" key="5">
    <source>
        <dbReference type="ARBA" id="ARBA00022989"/>
    </source>
</evidence>
<accession>G3AIB0</accession>
<evidence type="ECO:0000256" key="4">
    <source>
        <dbReference type="ARBA" id="ARBA00022824"/>
    </source>
</evidence>
<dbReference type="KEGG" id="spaa:SPAPADRAFT_59048"/>
<dbReference type="InParanoid" id="G3AIB0"/>
<evidence type="ECO:0000256" key="1">
    <source>
        <dbReference type="ARBA" id="ARBA00004477"/>
    </source>
</evidence>
<dbReference type="eggNOG" id="KOG0858">
    <property type="taxonomic scope" value="Eukaryota"/>
</dbReference>
<keyword evidence="5 7" id="KW-1133">Transmembrane helix</keyword>
<dbReference type="STRING" id="619300.G3AIB0"/>
<dbReference type="InterPro" id="IPR007599">
    <property type="entry name" value="DER1"/>
</dbReference>
<comment type="similarity">
    <text evidence="2 7">Belongs to the derlin family.</text>
</comment>
<dbReference type="GO" id="GO:0005789">
    <property type="term" value="C:endoplasmic reticulum membrane"/>
    <property type="evidence" value="ECO:0007669"/>
    <property type="project" value="UniProtKB-SubCell"/>
</dbReference>
<feature type="transmembrane region" description="Helical" evidence="7">
    <location>
        <begin position="15"/>
        <end position="33"/>
    </location>
</feature>
<dbReference type="GO" id="GO:0006950">
    <property type="term" value="P:response to stress"/>
    <property type="evidence" value="ECO:0007669"/>
    <property type="project" value="UniProtKB-ARBA"/>
</dbReference>
<dbReference type="RefSeq" id="XP_007373263.1">
    <property type="nucleotide sequence ID" value="XM_007373201.1"/>
</dbReference>
<dbReference type="OrthoDB" id="19102at2759"/>
<evidence type="ECO:0000256" key="3">
    <source>
        <dbReference type="ARBA" id="ARBA00022692"/>
    </source>
</evidence>
<comment type="caution">
    <text evidence="7">Lacks conserved residue(s) required for the propagation of feature annotation.</text>
</comment>
<dbReference type="AlphaFoldDB" id="G3AIB0"/>
<dbReference type="Proteomes" id="UP000000709">
    <property type="component" value="Unassembled WGS sequence"/>
</dbReference>
<organism evidence="9">
    <name type="scientific">Spathaspora passalidarum (strain NRRL Y-27907 / 11-Y1)</name>
    <dbReference type="NCBI Taxonomy" id="619300"/>
    <lineage>
        <taxon>Eukaryota</taxon>
        <taxon>Fungi</taxon>
        <taxon>Dikarya</taxon>
        <taxon>Ascomycota</taxon>
        <taxon>Saccharomycotina</taxon>
        <taxon>Pichiomycetes</taxon>
        <taxon>Debaryomycetaceae</taxon>
        <taxon>Spathaspora</taxon>
    </lineage>
</organism>
<keyword evidence="9" id="KW-1185">Reference proteome</keyword>
<evidence type="ECO:0000256" key="6">
    <source>
        <dbReference type="ARBA" id="ARBA00023136"/>
    </source>
</evidence>
<keyword evidence="6 7" id="KW-0472">Membrane</keyword>
<name>G3AIB0_SPAPN</name>
<evidence type="ECO:0000256" key="2">
    <source>
        <dbReference type="ARBA" id="ARBA00008917"/>
    </source>
</evidence>
<keyword evidence="4 7" id="KW-0256">Endoplasmic reticulum</keyword>
<proteinExistence type="inferred from homology"/>